<evidence type="ECO:0000313" key="3">
    <source>
        <dbReference type="Proteomes" id="UP000019753"/>
    </source>
</evidence>
<protein>
    <recommendedName>
        <fullName evidence="1">Protein-glutamine gamma-glutamyltransferase-like C-terminal domain-containing protein</fullName>
    </recommendedName>
</protein>
<sequence>HLAGAGRPVDAVIAAWVRLEEAAAASGLPRDPAATPTEFTLAVLDRTRADRGASRVLLDLYLRARFGEEHLTVDDVASARAAVATLAAALAPDDEAPR</sequence>
<dbReference type="AlphaFoldDB" id="A0A021VNY0"/>
<dbReference type="Proteomes" id="UP000019753">
    <property type="component" value="Unassembled WGS sequence"/>
</dbReference>
<dbReference type="InterPro" id="IPR025403">
    <property type="entry name" value="TgpA-like_C"/>
</dbReference>
<feature type="non-terminal residue" evidence="2">
    <location>
        <position position="1"/>
    </location>
</feature>
<proteinExistence type="predicted"/>
<reference evidence="2 3" key="1">
    <citation type="submission" date="2014-01" db="EMBL/GenBank/DDBJ databases">
        <title>Actinotalea ferrariae CF5-4.</title>
        <authorList>
            <person name="Chen F."/>
            <person name="Li Y."/>
            <person name="Wang G."/>
        </authorList>
    </citation>
    <scope>NUCLEOTIDE SEQUENCE [LARGE SCALE GENOMIC DNA]</scope>
    <source>
        <strain evidence="2 3">CF5-4</strain>
    </source>
</reference>
<accession>A0A021VNY0</accession>
<evidence type="ECO:0000259" key="1">
    <source>
        <dbReference type="Pfam" id="PF13559"/>
    </source>
</evidence>
<dbReference type="OrthoDB" id="5198230at2"/>
<comment type="caution">
    <text evidence="2">The sequence shown here is derived from an EMBL/GenBank/DDBJ whole genome shotgun (WGS) entry which is preliminary data.</text>
</comment>
<organism evidence="2 3">
    <name type="scientific">Actinotalea ferrariae CF5-4</name>
    <dbReference type="NCBI Taxonomy" id="948458"/>
    <lineage>
        <taxon>Bacteria</taxon>
        <taxon>Bacillati</taxon>
        <taxon>Actinomycetota</taxon>
        <taxon>Actinomycetes</taxon>
        <taxon>Micrococcales</taxon>
        <taxon>Cellulomonadaceae</taxon>
        <taxon>Actinotalea</taxon>
    </lineage>
</organism>
<dbReference type="EMBL" id="AXCW01000560">
    <property type="protein sequence ID" value="EYR61780.1"/>
    <property type="molecule type" value="Genomic_DNA"/>
</dbReference>
<name>A0A021VNY0_9CELL</name>
<gene>
    <name evidence="2" type="ORF">N866_16795</name>
</gene>
<keyword evidence="3" id="KW-1185">Reference proteome</keyword>
<evidence type="ECO:0000313" key="2">
    <source>
        <dbReference type="EMBL" id="EYR61780.1"/>
    </source>
</evidence>
<dbReference type="RefSeq" id="WP_034230022.1">
    <property type="nucleotide sequence ID" value="NZ_AXCW01000560.1"/>
</dbReference>
<dbReference type="Pfam" id="PF13559">
    <property type="entry name" value="DUF4129"/>
    <property type="match status" value="1"/>
</dbReference>
<feature type="domain" description="Protein-glutamine gamma-glutamyltransferase-like C-terminal" evidence="1">
    <location>
        <begin position="15"/>
        <end position="83"/>
    </location>
</feature>